<keyword evidence="2" id="KW-1133">Transmembrane helix</keyword>
<organism evidence="3 4">
    <name type="scientific">Arthrobotrys conoides</name>
    <dbReference type="NCBI Taxonomy" id="74498"/>
    <lineage>
        <taxon>Eukaryota</taxon>
        <taxon>Fungi</taxon>
        <taxon>Dikarya</taxon>
        <taxon>Ascomycota</taxon>
        <taxon>Pezizomycotina</taxon>
        <taxon>Orbiliomycetes</taxon>
        <taxon>Orbiliales</taxon>
        <taxon>Orbiliaceae</taxon>
        <taxon>Arthrobotrys</taxon>
    </lineage>
</organism>
<evidence type="ECO:0000256" key="1">
    <source>
        <dbReference type="SAM" id="MobiDB-lite"/>
    </source>
</evidence>
<evidence type="ECO:0000256" key="2">
    <source>
        <dbReference type="SAM" id="Phobius"/>
    </source>
</evidence>
<dbReference type="Proteomes" id="UP001307849">
    <property type="component" value="Unassembled WGS sequence"/>
</dbReference>
<evidence type="ECO:0000313" key="4">
    <source>
        <dbReference type="Proteomes" id="UP001307849"/>
    </source>
</evidence>
<evidence type="ECO:0000313" key="3">
    <source>
        <dbReference type="EMBL" id="KAK6518621.1"/>
    </source>
</evidence>
<keyword evidence="2" id="KW-0812">Transmembrane</keyword>
<name>A0AAN8S3U7_9PEZI</name>
<keyword evidence="2" id="KW-0472">Membrane</keyword>
<sequence>MDARVLALGKSPRLELALFAVCIIKLCITVSISAIKLCITVAILEQKIWLLQTLEFANSTLTEWMWTIIAAYVILHRFGYGVCEHPQVHRWEYEYASSVASFSSRSSLGSVGSIRSQSSRNSKISHRSINSVASQHSGRSIDSIISQYSDQSIRSLISQRTSTTIIRHRTNIPSPMLERFMMFEDFQFETDMGKLEGTRYLDPVAQFYLRKGIPADAGQWA</sequence>
<gene>
    <name evidence="3" type="ORF">TWF506_005756</name>
</gene>
<feature type="region of interest" description="Disordered" evidence="1">
    <location>
        <begin position="105"/>
        <end position="126"/>
    </location>
</feature>
<keyword evidence="4" id="KW-1185">Reference proteome</keyword>
<accession>A0AAN8S3U7</accession>
<reference evidence="3 4" key="1">
    <citation type="submission" date="2019-10" db="EMBL/GenBank/DDBJ databases">
        <authorList>
            <person name="Palmer J.M."/>
        </authorList>
    </citation>
    <scope>NUCLEOTIDE SEQUENCE [LARGE SCALE GENOMIC DNA]</scope>
    <source>
        <strain evidence="3 4">TWF506</strain>
    </source>
</reference>
<proteinExistence type="predicted"/>
<dbReference type="AlphaFoldDB" id="A0AAN8S3U7"/>
<protein>
    <submittedName>
        <fullName evidence="3">Uncharacterized protein</fullName>
    </submittedName>
</protein>
<dbReference type="EMBL" id="JAVHJM010000002">
    <property type="protein sequence ID" value="KAK6518621.1"/>
    <property type="molecule type" value="Genomic_DNA"/>
</dbReference>
<comment type="caution">
    <text evidence="3">The sequence shown here is derived from an EMBL/GenBank/DDBJ whole genome shotgun (WGS) entry which is preliminary data.</text>
</comment>
<feature type="transmembrane region" description="Helical" evidence="2">
    <location>
        <begin position="16"/>
        <end position="44"/>
    </location>
</feature>